<feature type="transmembrane region" description="Helical" evidence="2">
    <location>
        <begin position="108"/>
        <end position="133"/>
    </location>
</feature>
<sequence length="420" mass="46213">MKGFKLCWKSYGDDGVVNSFFLEKGVPCTNLLKKVEGLGAVRAVTPDLLTSEESLLALSFILLNYFMVRKQLNPKSNNDAKNQGSGDSTTKFKPLEWIQRSERNRTRAVIFSSWMYLLQLRYAHTACTLVWVLAYRAYLADFEWAKPYVLSSIIVAIRLLLFTLGTVGGLCPLHHIAKAQAQYIRALIHLELSPEQKTKDESSVPQELPASAPPSSVQAIDTQTAALWSPVPPMTPVVSSPALEKLAQTAALRQTSPYLETTRESPYERASKRAMKTAPERHTPTPAFLLPAPRSDYTHPMTTAPQPTSEAGQQGPQTTVPHLSCNPSAGNAPPSYTDSTTNGTNNVSRQEAFDALIRRLNAPVVSRQDQRTFNTKPASSPTGRVPVGQAFEENAAKSSDSPAQSEDWEYVHHEEGKSSS</sequence>
<dbReference type="EMBL" id="SRMI01000004">
    <property type="protein sequence ID" value="TVY72976.1"/>
    <property type="molecule type" value="Genomic_DNA"/>
</dbReference>
<keyword evidence="2" id="KW-1133">Transmembrane helix</keyword>
<feature type="transmembrane region" description="Helical" evidence="2">
    <location>
        <begin position="153"/>
        <end position="173"/>
    </location>
</feature>
<feature type="compositionally biased region" description="Polar residues" evidence="1">
    <location>
        <begin position="371"/>
        <end position="382"/>
    </location>
</feature>
<feature type="region of interest" description="Disordered" evidence="1">
    <location>
        <begin position="366"/>
        <end position="420"/>
    </location>
</feature>
<feature type="compositionally biased region" description="Polar residues" evidence="1">
    <location>
        <begin position="300"/>
        <end position="346"/>
    </location>
</feature>
<comment type="caution">
    <text evidence="3">The sequence shown here is derived from an EMBL/GenBank/DDBJ whole genome shotgun (WGS) entry which is preliminary data.</text>
</comment>
<accession>A0A559LGV0</accession>
<feature type="compositionally biased region" description="Basic and acidic residues" evidence="1">
    <location>
        <begin position="261"/>
        <end position="271"/>
    </location>
</feature>
<name>A0A559LGV0_FUSOC</name>
<feature type="region of interest" description="Disordered" evidence="1">
    <location>
        <begin position="196"/>
        <end position="216"/>
    </location>
</feature>
<evidence type="ECO:0000313" key="4">
    <source>
        <dbReference type="Proteomes" id="UP000320707"/>
    </source>
</evidence>
<proteinExistence type="predicted"/>
<organism evidence="3 4">
    <name type="scientific">Fusarium oxysporum f. sp. cubense</name>
    <dbReference type="NCBI Taxonomy" id="61366"/>
    <lineage>
        <taxon>Eukaryota</taxon>
        <taxon>Fungi</taxon>
        <taxon>Dikarya</taxon>
        <taxon>Ascomycota</taxon>
        <taxon>Pezizomycotina</taxon>
        <taxon>Sordariomycetes</taxon>
        <taxon>Hypocreomycetidae</taxon>
        <taxon>Hypocreales</taxon>
        <taxon>Nectriaceae</taxon>
        <taxon>Fusarium</taxon>
        <taxon>Fusarium oxysporum species complex</taxon>
    </lineage>
</organism>
<keyword evidence="2" id="KW-0812">Transmembrane</keyword>
<evidence type="ECO:0000256" key="2">
    <source>
        <dbReference type="SAM" id="Phobius"/>
    </source>
</evidence>
<feature type="compositionally biased region" description="Basic and acidic residues" evidence="1">
    <location>
        <begin position="409"/>
        <end position="420"/>
    </location>
</feature>
<protein>
    <submittedName>
        <fullName evidence="3">Uncharacterized protein</fullName>
    </submittedName>
</protein>
<dbReference type="Proteomes" id="UP000320707">
    <property type="component" value="Unassembled WGS sequence"/>
</dbReference>
<evidence type="ECO:0000313" key="3">
    <source>
        <dbReference type="EMBL" id="TVY72976.1"/>
    </source>
</evidence>
<dbReference type="AlphaFoldDB" id="A0A559LGV0"/>
<gene>
    <name evidence="3" type="ORF">Focb16_v012203</name>
</gene>
<evidence type="ECO:0000256" key="1">
    <source>
        <dbReference type="SAM" id="MobiDB-lite"/>
    </source>
</evidence>
<feature type="region of interest" description="Disordered" evidence="1">
    <location>
        <begin position="259"/>
        <end position="346"/>
    </location>
</feature>
<reference evidence="3 4" key="1">
    <citation type="journal article" date="2019" name="Microbiol. Resour. Announc.">
        <title>High-quality draft genome sequence of Fusarium oxysporum f. sp. cubense strain 160527, a causal agent of Panama disease.</title>
        <authorList>
            <person name="Asai S."/>
            <person name="Ayukawa Y."/>
            <person name="Gan P."/>
            <person name="Masuda S."/>
            <person name="Komatsu K."/>
            <person name="Shirasu K."/>
            <person name="Arie T."/>
        </authorList>
    </citation>
    <scope>NUCLEOTIDE SEQUENCE [LARGE SCALE GENOMIC DNA]</scope>
    <source>
        <strain evidence="3 4">160527</strain>
    </source>
</reference>
<keyword evidence="2" id="KW-0472">Membrane</keyword>